<dbReference type="PANTHER" id="PTHR10224:SF12">
    <property type="entry name" value="GLYOXALASE ELBB"/>
    <property type="match status" value="1"/>
</dbReference>
<dbReference type="AlphaFoldDB" id="A0A0Q4B800"/>
<feature type="domain" description="DJ-1/PfpI" evidence="1">
    <location>
        <begin position="84"/>
        <end position="147"/>
    </location>
</feature>
<dbReference type="InterPro" id="IPR029062">
    <property type="entry name" value="Class_I_gatase-like"/>
</dbReference>
<organism evidence="2 3">
    <name type="scientific">Candidatus [Bacteroides] periocalifornicus</name>
    <dbReference type="NCBI Taxonomy" id="1702214"/>
    <lineage>
        <taxon>Bacteria</taxon>
        <taxon>Pseudomonadati</taxon>
        <taxon>Bacteroidota</taxon>
    </lineage>
</organism>
<evidence type="ECO:0000313" key="3">
    <source>
        <dbReference type="Proteomes" id="UP000054172"/>
    </source>
</evidence>
<dbReference type="PATRIC" id="fig|1702214.3.peg.1324"/>
<dbReference type="InterPro" id="IPR002818">
    <property type="entry name" value="DJ-1/PfpI"/>
</dbReference>
<gene>
    <name evidence="2" type="ORF">AL399_07670</name>
</gene>
<dbReference type="PANTHER" id="PTHR10224">
    <property type="entry name" value="ES1 PROTEIN HOMOLOG, MITOCHONDRIAL"/>
    <property type="match status" value="1"/>
</dbReference>
<comment type="caution">
    <text evidence="2">The sequence shown here is derived from an EMBL/GenBank/DDBJ whole genome shotgun (WGS) entry which is preliminary data.</text>
</comment>
<reference evidence="2" key="1">
    <citation type="submission" date="2015-08" db="EMBL/GenBank/DDBJ databases">
        <title>Candidatus Bacteriodes Periocalifornicus.</title>
        <authorList>
            <person name="McLean J.S."/>
            <person name="Kelley S."/>
        </authorList>
    </citation>
    <scope>NUCLEOTIDE SEQUENCE [LARGE SCALE GENOMIC DNA]</scope>
    <source>
        <strain evidence="2">12B</strain>
    </source>
</reference>
<evidence type="ECO:0000259" key="1">
    <source>
        <dbReference type="Pfam" id="PF01965"/>
    </source>
</evidence>
<name>A0A0Q4B800_9BACT</name>
<dbReference type="EMBL" id="LIIK01000042">
    <property type="protein sequence ID" value="KQM08369.1"/>
    <property type="molecule type" value="Genomic_DNA"/>
</dbReference>
<sequence length="215" mass="22780">MPTKRFAVILAGAGKLDGNDLHEAVLLLAAVARHGATYQCFAPDVEQHEVVDHLTGNPMPERRSVLRESARIARGDVKPLSAFRANDFDGLLMPGGYGVAKNLCTYAFAGENCTVNAEVAAAIKEMHAQGKPIGAMCIAPIVLAKVLGHGTITLGQPSETSHDAEKMGMTLQSSGHGQVVVDKVNHLYTTPCYMLDSTIADIWDGADALITAIMA</sequence>
<dbReference type="SUPFAM" id="SSF52317">
    <property type="entry name" value="Class I glutamine amidotransferase-like"/>
    <property type="match status" value="1"/>
</dbReference>
<dbReference type="Proteomes" id="UP000054172">
    <property type="component" value="Unassembled WGS sequence"/>
</dbReference>
<dbReference type="Pfam" id="PF01965">
    <property type="entry name" value="DJ-1_PfpI"/>
    <property type="match status" value="1"/>
</dbReference>
<proteinExistence type="predicted"/>
<evidence type="ECO:0000313" key="2">
    <source>
        <dbReference type="EMBL" id="KQM08369.1"/>
    </source>
</evidence>
<protein>
    <submittedName>
        <fullName evidence="2">Isoprenoid biosynthesis protein</fullName>
    </submittedName>
</protein>
<keyword evidence="3" id="KW-1185">Reference proteome</keyword>
<dbReference type="NCBIfam" id="NF008747">
    <property type="entry name" value="PRK11780.1"/>
    <property type="match status" value="1"/>
</dbReference>
<dbReference type="Gene3D" id="3.40.50.880">
    <property type="match status" value="1"/>
</dbReference>
<accession>A0A0Q4B800</accession>